<dbReference type="PANTHER" id="PTHR43482:SF1">
    <property type="entry name" value="PROTEIN AST1-RELATED"/>
    <property type="match status" value="1"/>
</dbReference>
<proteinExistence type="predicted"/>
<dbReference type="Pfam" id="PF08240">
    <property type="entry name" value="ADH_N"/>
    <property type="match status" value="1"/>
</dbReference>
<dbReference type="GO" id="GO:0016491">
    <property type="term" value="F:oxidoreductase activity"/>
    <property type="evidence" value="ECO:0007669"/>
    <property type="project" value="InterPro"/>
</dbReference>
<dbReference type="SMART" id="SM00829">
    <property type="entry name" value="PKS_ER"/>
    <property type="match status" value="1"/>
</dbReference>
<keyword evidence="3" id="KW-1185">Reference proteome</keyword>
<dbReference type="SUPFAM" id="SSF51735">
    <property type="entry name" value="NAD(P)-binding Rossmann-fold domains"/>
    <property type="match status" value="1"/>
</dbReference>
<evidence type="ECO:0000259" key="1">
    <source>
        <dbReference type="SMART" id="SM00829"/>
    </source>
</evidence>
<dbReference type="OrthoDB" id="9801186at2"/>
<dbReference type="InterPro" id="IPR013154">
    <property type="entry name" value="ADH-like_N"/>
</dbReference>
<feature type="domain" description="Enoyl reductase (ER)" evidence="1">
    <location>
        <begin position="22"/>
        <end position="294"/>
    </location>
</feature>
<dbReference type="Gene3D" id="3.40.50.720">
    <property type="entry name" value="NAD(P)-binding Rossmann-like Domain"/>
    <property type="match status" value="2"/>
</dbReference>
<name>A0A4R0KFM2_9ACTN</name>
<dbReference type="CDD" id="cd05289">
    <property type="entry name" value="MDR_like_2"/>
    <property type="match status" value="1"/>
</dbReference>
<dbReference type="InterPro" id="IPR036291">
    <property type="entry name" value="NAD(P)-bd_dom_sf"/>
</dbReference>
<dbReference type="SUPFAM" id="SSF50129">
    <property type="entry name" value="GroES-like"/>
    <property type="match status" value="1"/>
</dbReference>
<dbReference type="InterPro" id="IPR052585">
    <property type="entry name" value="Lipid_raft_assoc_Zn_ADH"/>
</dbReference>
<evidence type="ECO:0000313" key="2">
    <source>
        <dbReference type="EMBL" id="TCC58630.1"/>
    </source>
</evidence>
<organism evidence="2 3">
    <name type="scientific">Kribbella pittospori</name>
    <dbReference type="NCBI Taxonomy" id="722689"/>
    <lineage>
        <taxon>Bacteria</taxon>
        <taxon>Bacillati</taxon>
        <taxon>Actinomycetota</taxon>
        <taxon>Actinomycetes</taxon>
        <taxon>Propionibacteriales</taxon>
        <taxon>Kribbellaceae</taxon>
        <taxon>Kribbella</taxon>
    </lineage>
</organism>
<dbReference type="Proteomes" id="UP000291144">
    <property type="component" value="Unassembled WGS sequence"/>
</dbReference>
<evidence type="ECO:0000313" key="3">
    <source>
        <dbReference type="Proteomes" id="UP000291144"/>
    </source>
</evidence>
<gene>
    <name evidence="2" type="ORF">E0H73_25240</name>
</gene>
<dbReference type="EMBL" id="SJKB01000008">
    <property type="protein sequence ID" value="TCC58630.1"/>
    <property type="molecule type" value="Genomic_DNA"/>
</dbReference>
<dbReference type="Gene3D" id="3.90.180.10">
    <property type="entry name" value="Medium-chain alcohol dehydrogenases, catalytic domain"/>
    <property type="match status" value="2"/>
</dbReference>
<dbReference type="AlphaFoldDB" id="A0A4R0KFM2"/>
<dbReference type="InterPro" id="IPR011032">
    <property type="entry name" value="GroES-like_sf"/>
</dbReference>
<sequence length="296" mass="30625">MLPTVGNMTTMRVMATDRVGPGAVLRPHTLPVRRPADGEVLIKVMAAAVNQADLGMVAGNYRWYDELRLPLVPGYDVAGVVEAGDWEAGAAVIASTGHSRTQVGGYAEYVTLPAAHLAAAPANLDWVEAATLPLAALTAHQALDLLDLGAGQTLLVNGARGAVGRFAAELAVARGITVLTPDSTTTPVPSSADAALDVVGGPRARAAFAAVRDGGRYVTAVPEFWVPGGQFTAERGIEPTIVRAEPDGRRLDEIARAAEAGQISTTEAKTFALTEAAEALDLLRAGGVRGKLVLIP</sequence>
<dbReference type="InterPro" id="IPR020843">
    <property type="entry name" value="ER"/>
</dbReference>
<dbReference type="Pfam" id="PF13602">
    <property type="entry name" value="ADH_zinc_N_2"/>
    <property type="match status" value="1"/>
</dbReference>
<comment type="caution">
    <text evidence="2">The sequence shown here is derived from an EMBL/GenBank/DDBJ whole genome shotgun (WGS) entry which is preliminary data.</text>
</comment>
<protein>
    <submittedName>
        <fullName evidence="2">NADP-dependent oxidoreductase</fullName>
    </submittedName>
</protein>
<dbReference type="PANTHER" id="PTHR43482">
    <property type="entry name" value="PROTEIN AST1-RELATED"/>
    <property type="match status" value="1"/>
</dbReference>
<reference evidence="2 3" key="1">
    <citation type="submission" date="2019-02" db="EMBL/GenBank/DDBJ databases">
        <title>Kribbella capetownensis sp. nov. and Kribbella speibonae sp. nov., isolated from soil.</title>
        <authorList>
            <person name="Curtis S.M."/>
            <person name="Norton I."/>
            <person name="Everest G.J."/>
            <person name="Meyers P.R."/>
        </authorList>
    </citation>
    <scope>NUCLEOTIDE SEQUENCE [LARGE SCALE GENOMIC DNA]</scope>
    <source>
        <strain evidence="2 3">NRRL B-24813</strain>
    </source>
</reference>
<accession>A0A4R0KFM2</accession>